<name>A0A813WW94_ADIRI</name>
<protein>
    <submittedName>
        <fullName evidence="1">Uncharacterized protein</fullName>
    </submittedName>
</protein>
<proteinExistence type="predicted"/>
<reference evidence="1" key="1">
    <citation type="submission" date="2021-02" db="EMBL/GenBank/DDBJ databases">
        <authorList>
            <person name="Nowell W R."/>
        </authorList>
    </citation>
    <scope>NUCLEOTIDE SEQUENCE</scope>
</reference>
<gene>
    <name evidence="1" type="ORF">EDS130_LOCUS7911</name>
</gene>
<dbReference type="AlphaFoldDB" id="A0A813WW94"/>
<dbReference type="Proteomes" id="UP000663852">
    <property type="component" value="Unassembled WGS sequence"/>
</dbReference>
<accession>A0A813WW94</accession>
<comment type="caution">
    <text evidence="1">The sequence shown here is derived from an EMBL/GenBank/DDBJ whole genome shotgun (WGS) entry which is preliminary data.</text>
</comment>
<dbReference type="EMBL" id="CAJNOJ010000024">
    <property type="protein sequence ID" value="CAF0863021.1"/>
    <property type="molecule type" value="Genomic_DNA"/>
</dbReference>
<evidence type="ECO:0000313" key="1">
    <source>
        <dbReference type="EMBL" id="CAF0863021.1"/>
    </source>
</evidence>
<sequence length="112" mass="13320">MTYLSSVPSGSSEEFRFEIVIIDNLLFLYHFFNNLIGYIHQSHAFASDNMADNLLNPQLVNRLEKSSSSMFNVYPIEVLKYQRRKIFKIIFRSNLNIKYDKRHHFIIDSCHE</sequence>
<organism evidence="1 2">
    <name type="scientific">Adineta ricciae</name>
    <name type="common">Rotifer</name>
    <dbReference type="NCBI Taxonomy" id="249248"/>
    <lineage>
        <taxon>Eukaryota</taxon>
        <taxon>Metazoa</taxon>
        <taxon>Spiralia</taxon>
        <taxon>Gnathifera</taxon>
        <taxon>Rotifera</taxon>
        <taxon>Eurotatoria</taxon>
        <taxon>Bdelloidea</taxon>
        <taxon>Adinetida</taxon>
        <taxon>Adinetidae</taxon>
        <taxon>Adineta</taxon>
    </lineage>
</organism>
<evidence type="ECO:0000313" key="2">
    <source>
        <dbReference type="Proteomes" id="UP000663852"/>
    </source>
</evidence>